<dbReference type="Proteomes" id="UP000005025">
    <property type="component" value="Unassembled WGS sequence"/>
</dbReference>
<gene>
    <name evidence="9" type="ORF">HMPREF9104_01463</name>
</gene>
<dbReference type="InterPro" id="IPR011701">
    <property type="entry name" value="MFS"/>
</dbReference>
<feature type="transmembrane region" description="Helical" evidence="7">
    <location>
        <begin position="251"/>
        <end position="275"/>
    </location>
</feature>
<feature type="transmembrane region" description="Helical" evidence="7">
    <location>
        <begin position="349"/>
        <end position="366"/>
    </location>
</feature>
<name>H1LFT7_9LACO</name>
<dbReference type="InterPro" id="IPR001958">
    <property type="entry name" value="Tet-R_TetA/multi-R_MdtG-like"/>
</dbReference>
<keyword evidence="5 7" id="KW-1133">Transmembrane helix</keyword>
<dbReference type="InterPro" id="IPR050189">
    <property type="entry name" value="MFS_Efflux_Transporters"/>
</dbReference>
<feature type="transmembrane region" description="Helical" evidence="7">
    <location>
        <begin position="372"/>
        <end position="390"/>
    </location>
</feature>
<feature type="transmembrane region" description="Helical" evidence="7">
    <location>
        <begin position="112"/>
        <end position="133"/>
    </location>
</feature>
<feature type="transmembrane region" description="Helical" evidence="7">
    <location>
        <begin position="145"/>
        <end position="168"/>
    </location>
</feature>
<feature type="transmembrane region" description="Helical" evidence="7">
    <location>
        <begin position="21"/>
        <end position="43"/>
    </location>
</feature>
<dbReference type="AlphaFoldDB" id="H1LFT7"/>
<keyword evidence="2" id="KW-0813">Transport</keyword>
<evidence type="ECO:0000256" key="1">
    <source>
        <dbReference type="ARBA" id="ARBA00004651"/>
    </source>
</evidence>
<evidence type="ECO:0000256" key="7">
    <source>
        <dbReference type="SAM" id="Phobius"/>
    </source>
</evidence>
<dbReference type="InterPro" id="IPR036259">
    <property type="entry name" value="MFS_trans_sf"/>
</dbReference>
<feature type="domain" description="Major facilitator superfamily (MFS) profile" evidence="8">
    <location>
        <begin position="21"/>
        <end position="391"/>
    </location>
</feature>
<dbReference type="InterPro" id="IPR020846">
    <property type="entry name" value="MFS_dom"/>
</dbReference>
<feature type="transmembrane region" description="Helical" evidence="7">
    <location>
        <begin position="49"/>
        <end position="75"/>
    </location>
</feature>
<feature type="transmembrane region" description="Helical" evidence="7">
    <location>
        <begin position="287"/>
        <end position="306"/>
    </location>
</feature>
<evidence type="ECO:0000313" key="9">
    <source>
        <dbReference type="EMBL" id="EHO51529.1"/>
    </source>
</evidence>
<keyword evidence="3" id="KW-1003">Cell membrane</keyword>
<organism evidence="9 10">
    <name type="scientific">Lentilactobacillus kisonensis F0435</name>
    <dbReference type="NCBI Taxonomy" id="797516"/>
    <lineage>
        <taxon>Bacteria</taxon>
        <taxon>Bacillati</taxon>
        <taxon>Bacillota</taxon>
        <taxon>Bacilli</taxon>
        <taxon>Lactobacillales</taxon>
        <taxon>Lactobacillaceae</taxon>
        <taxon>Lentilactobacillus</taxon>
    </lineage>
</organism>
<dbReference type="PATRIC" id="fig|797516.3.peg.1306"/>
<dbReference type="GO" id="GO:0005886">
    <property type="term" value="C:plasma membrane"/>
    <property type="evidence" value="ECO:0007669"/>
    <property type="project" value="UniProtKB-SubCell"/>
</dbReference>
<feature type="transmembrane region" description="Helical" evidence="7">
    <location>
        <begin position="312"/>
        <end position="329"/>
    </location>
</feature>
<dbReference type="EMBL" id="AGRJ01000135">
    <property type="protein sequence ID" value="EHO51529.1"/>
    <property type="molecule type" value="Genomic_DNA"/>
</dbReference>
<dbReference type="SUPFAM" id="SSF103473">
    <property type="entry name" value="MFS general substrate transporter"/>
    <property type="match status" value="1"/>
</dbReference>
<dbReference type="CDD" id="cd17324">
    <property type="entry name" value="MFS_NepI_like"/>
    <property type="match status" value="1"/>
</dbReference>
<evidence type="ECO:0000256" key="2">
    <source>
        <dbReference type="ARBA" id="ARBA00022448"/>
    </source>
</evidence>
<protein>
    <submittedName>
        <fullName evidence="9">Transporter, major facilitator family protein</fullName>
    </submittedName>
</protein>
<feature type="transmembrane region" description="Helical" evidence="7">
    <location>
        <begin position="174"/>
        <end position="194"/>
    </location>
</feature>
<comment type="caution">
    <text evidence="9">The sequence shown here is derived from an EMBL/GenBank/DDBJ whole genome shotgun (WGS) entry which is preliminary data.</text>
</comment>
<evidence type="ECO:0000256" key="5">
    <source>
        <dbReference type="ARBA" id="ARBA00022989"/>
    </source>
</evidence>
<feature type="transmembrane region" description="Helical" evidence="7">
    <location>
        <begin position="87"/>
        <end position="106"/>
    </location>
</feature>
<sequence>MKINTQTDLNRYERGKHLKKYSLIFFLTMFLIGTDTFLISPLLPTLSQLYGISTAVSGWMVSAYAIGYAVFALFAGPISDGQDRKKVMIWGLLAFSLSTLLCGFAFNFQLMLLFRLLAGISASFVGPQVWASIPVVVERKDVVKVMGYATAGLSVSQLVGIPIGSYLAAVSWHAPFFVISLLSFTLLALIVFVLPQLEVVQRKRFSFFKIYAKVLNNKRALERLFAYFVFQTGSFTVMTFISTWFTKSFGLTLAGVGTAMIAIGGGNLAGSLFGSRIVYWLGLERSFLYELVALIVLYLILPFVHIFWLAEVLLTVTFLVNGFIFPLFMTTLQSTATDARSTISSLSNAAMYFGETIAGIVGGILFNQFYGFSAISLFAFVMISISIMLYSGSGIFKRQRQFN</sequence>
<dbReference type="Pfam" id="PF07690">
    <property type="entry name" value="MFS_1"/>
    <property type="match status" value="1"/>
</dbReference>
<evidence type="ECO:0000256" key="3">
    <source>
        <dbReference type="ARBA" id="ARBA00022475"/>
    </source>
</evidence>
<reference evidence="9 10" key="1">
    <citation type="submission" date="2011-09" db="EMBL/GenBank/DDBJ databases">
        <authorList>
            <person name="Weinstock G."/>
            <person name="Sodergren E."/>
            <person name="Clifton S."/>
            <person name="Fulton L."/>
            <person name="Fulton B."/>
            <person name="Courtney L."/>
            <person name="Fronick C."/>
            <person name="Harrison M."/>
            <person name="Strong C."/>
            <person name="Farmer C."/>
            <person name="Delahaunty K."/>
            <person name="Markovic C."/>
            <person name="Hall O."/>
            <person name="Minx P."/>
            <person name="Tomlinson C."/>
            <person name="Mitreva M."/>
            <person name="Hou S."/>
            <person name="Chen J."/>
            <person name="Wollam A."/>
            <person name="Pepin K.H."/>
            <person name="Johnson M."/>
            <person name="Bhonagiri V."/>
            <person name="Zhang X."/>
            <person name="Suruliraj S."/>
            <person name="Warren W."/>
            <person name="Chinwalla A."/>
            <person name="Mardis E.R."/>
            <person name="Wilson R.K."/>
        </authorList>
    </citation>
    <scope>NUCLEOTIDE SEQUENCE [LARGE SCALE GENOMIC DNA]</scope>
    <source>
        <strain evidence="9 10">F0435</strain>
    </source>
</reference>
<dbReference type="PANTHER" id="PTHR43124">
    <property type="entry name" value="PURINE EFFLUX PUMP PBUE"/>
    <property type="match status" value="1"/>
</dbReference>
<evidence type="ECO:0000259" key="8">
    <source>
        <dbReference type="PROSITE" id="PS50850"/>
    </source>
</evidence>
<dbReference type="PROSITE" id="PS50850">
    <property type="entry name" value="MFS"/>
    <property type="match status" value="1"/>
</dbReference>
<dbReference type="PRINTS" id="PR01035">
    <property type="entry name" value="TCRTETA"/>
</dbReference>
<evidence type="ECO:0000313" key="10">
    <source>
        <dbReference type="Proteomes" id="UP000005025"/>
    </source>
</evidence>
<feature type="transmembrane region" description="Helical" evidence="7">
    <location>
        <begin position="224"/>
        <end position="245"/>
    </location>
</feature>
<keyword evidence="4 7" id="KW-0812">Transmembrane</keyword>
<accession>H1LFT7</accession>
<evidence type="ECO:0000256" key="6">
    <source>
        <dbReference type="ARBA" id="ARBA00023136"/>
    </source>
</evidence>
<keyword evidence="6 7" id="KW-0472">Membrane</keyword>
<dbReference type="PANTHER" id="PTHR43124:SF3">
    <property type="entry name" value="CHLORAMPHENICOL EFFLUX PUMP RV0191"/>
    <property type="match status" value="1"/>
</dbReference>
<dbReference type="HOGENOM" id="CLU_001265_61_5_9"/>
<proteinExistence type="predicted"/>
<dbReference type="STRING" id="797516.HMPREF9104_01463"/>
<evidence type="ECO:0000256" key="4">
    <source>
        <dbReference type="ARBA" id="ARBA00022692"/>
    </source>
</evidence>
<dbReference type="GO" id="GO:0022857">
    <property type="term" value="F:transmembrane transporter activity"/>
    <property type="evidence" value="ECO:0007669"/>
    <property type="project" value="InterPro"/>
</dbReference>
<comment type="subcellular location">
    <subcellularLocation>
        <location evidence="1">Cell membrane</location>
        <topology evidence="1">Multi-pass membrane protein</topology>
    </subcellularLocation>
</comment>
<dbReference type="Gene3D" id="1.20.1250.20">
    <property type="entry name" value="MFS general substrate transporter like domains"/>
    <property type="match status" value="1"/>
</dbReference>